<dbReference type="PANTHER" id="PTHR31614:SF2">
    <property type="entry name" value="F28N24.16 PROTEIN"/>
    <property type="match status" value="1"/>
</dbReference>
<dbReference type="RefSeq" id="XP_022140139.1">
    <property type="nucleotide sequence ID" value="XM_022284447.1"/>
</dbReference>
<comment type="similarity">
    <text evidence="1">Belongs to the Ole e I family.</text>
</comment>
<dbReference type="KEGG" id="mcha:111010869"/>
<feature type="chain" id="PRO_5026865495" evidence="3">
    <location>
        <begin position="25"/>
        <end position="169"/>
    </location>
</feature>
<gene>
    <name evidence="5" type="primary">LOC111010869</name>
</gene>
<evidence type="ECO:0000256" key="1">
    <source>
        <dbReference type="ARBA" id="ARBA00010049"/>
    </source>
</evidence>
<name>A0A6J1CEW5_MOMCH</name>
<evidence type="ECO:0000256" key="3">
    <source>
        <dbReference type="SAM" id="SignalP"/>
    </source>
</evidence>
<dbReference type="PANTHER" id="PTHR31614">
    <property type="entry name" value="PROTEIN DOWNSTREAM OF FLC-RELATED"/>
    <property type="match status" value="1"/>
</dbReference>
<dbReference type="Pfam" id="PF01190">
    <property type="entry name" value="Pollen_Ole_e_1"/>
    <property type="match status" value="1"/>
</dbReference>
<protein>
    <submittedName>
        <fullName evidence="5">Olee1-like protein</fullName>
    </submittedName>
</protein>
<dbReference type="AlphaFoldDB" id="A0A6J1CEW5"/>
<dbReference type="InterPro" id="IPR006040">
    <property type="entry name" value="Allergen_Ole_e_I_CS"/>
</dbReference>
<keyword evidence="4" id="KW-1185">Reference proteome</keyword>
<proteinExistence type="inferred from homology"/>
<organism evidence="4 5">
    <name type="scientific">Momordica charantia</name>
    <name type="common">Bitter gourd</name>
    <name type="synonym">Balsam pear</name>
    <dbReference type="NCBI Taxonomy" id="3673"/>
    <lineage>
        <taxon>Eukaryota</taxon>
        <taxon>Viridiplantae</taxon>
        <taxon>Streptophyta</taxon>
        <taxon>Embryophyta</taxon>
        <taxon>Tracheophyta</taxon>
        <taxon>Spermatophyta</taxon>
        <taxon>Magnoliopsida</taxon>
        <taxon>eudicotyledons</taxon>
        <taxon>Gunneridae</taxon>
        <taxon>Pentapetalae</taxon>
        <taxon>rosids</taxon>
        <taxon>fabids</taxon>
        <taxon>Cucurbitales</taxon>
        <taxon>Cucurbitaceae</taxon>
        <taxon>Momordiceae</taxon>
        <taxon>Momordica</taxon>
    </lineage>
</organism>
<dbReference type="GeneID" id="111010869"/>
<evidence type="ECO:0000256" key="2">
    <source>
        <dbReference type="ARBA" id="ARBA00023157"/>
    </source>
</evidence>
<dbReference type="InterPro" id="IPR006041">
    <property type="entry name" value="Pollen_Ole_e1_allergen"/>
</dbReference>
<reference evidence="5" key="1">
    <citation type="submission" date="2025-08" db="UniProtKB">
        <authorList>
            <consortium name="RefSeq"/>
        </authorList>
    </citation>
    <scope>IDENTIFICATION</scope>
    <source>
        <strain evidence="5">OHB3-1</strain>
    </source>
</reference>
<dbReference type="Proteomes" id="UP000504603">
    <property type="component" value="Unplaced"/>
</dbReference>
<keyword evidence="3" id="KW-0732">Signal</keyword>
<dbReference type="GO" id="GO:0005615">
    <property type="term" value="C:extracellular space"/>
    <property type="evidence" value="ECO:0007669"/>
    <property type="project" value="InterPro"/>
</dbReference>
<accession>A0A6J1CEW5</accession>
<dbReference type="PROSITE" id="PS00925">
    <property type="entry name" value="OLEEI"/>
    <property type="match status" value="1"/>
</dbReference>
<evidence type="ECO:0000313" key="4">
    <source>
        <dbReference type="Proteomes" id="UP000504603"/>
    </source>
</evidence>
<dbReference type="OrthoDB" id="1888725at2759"/>
<sequence length="169" mass="18662">MAKCGVIALSFVCIFSLIISFVYCGEDRFFVEGKVYCDTCRAQFVTRVSEYMKGAQVKLECRNLESESLTYSNHATTDETGTYRLLVDGDHEEEACEVSLVKSSRADCDEMDKGAFAKPSAMVGLTQNNGLSKPVREASPLGFLKKTPLPECSEVLRELGFTRNGKLAD</sequence>
<evidence type="ECO:0000313" key="5">
    <source>
        <dbReference type="RefSeq" id="XP_022140139.1"/>
    </source>
</evidence>
<feature type="signal peptide" evidence="3">
    <location>
        <begin position="1"/>
        <end position="24"/>
    </location>
</feature>
<keyword evidence="2" id="KW-1015">Disulfide bond</keyword>